<dbReference type="Proteomes" id="UP000006637">
    <property type="component" value="Chromosome"/>
</dbReference>
<keyword evidence="2" id="KW-1185">Reference proteome</keyword>
<protein>
    <submittedName>
        <fullName evidence="1">Uncharacterized protein</fullName>
    </submittedName>
</protein>
<dbReference type="KEGG" id="rxy:Rxyl_1074"/>
<dbReference type="STRING" id="266117.Rxyl_1074"/>
<gene>
    <name evidence="1" type="ordered locus">Rxyl_1074</name>
</gene>
<dbReference type="EMBL" id="CP000386">
    <property type="protein sequence ID" value="ABG04040.1"/>
    <property type="molecule type" value="Genomic_DNA"/>
</dbReference>
<sequence length="111" mass="12010">MVPVREPPAEASSPDVRAAHLLRISGYLDIAIMSMWSASSRACRLIGMAEASVRGAGPGGADEELLRLLRRLLREAAERHAAGDYPAAMARMRVAQDMTDLRIVQIKKGLA</sequence>
<name>Q1AX38_RUBXD</name>
<evidence type="ECO:0000313" key="2">
    <source>
        <dbReference type="Proteomes" id="UP000006637"/>
    </source>
</evidence>
<accession>Q1AX38</accession>
<reference evidence="1 2" key="1">
    <citation type="submission" date="2006-06" db="EMBL/GenBank/DDBJ databases">
        <title>Complete sequence of Rubrobacter xylanophilus DSM 9941.</title>
        <authorList>
            <consortium name="US DOE Joint Genome Institute"/>
            <person name="Copeland A."/>
            <person name="Lucas S."/>
            <person name="Lapidus A."/>
            <person name="Barry K."/>
            <person name="Detter J.C."/>
            <person name="Glavina del Rio T."/>
            <person name="Hammon N."/>
            <person name="Israni S."/>
            <person name="Dalin E."/>
            <person name="Tice H."/>
            <person name="Pitluck S."/>
            <person name="Munk A.C."/>
            <person name="Brettin T."/>
            <person name="Bruce D."/>
            <person name="Han C."/>
            <person name="Tapia R."/>
            <person name="Gilna P."/>
            <person name="Schmutz J."/>
            <person name="Larimer F."/>
            <person name="Land M."/>
            <person name="Hauser L."/>
            <person name="Kyrpides N."/>
            <person name="Lykidis A."/>
            <person name="da Costa M.S."/>
            <person name="Rainey F.A."/>
            <person name="Empadinhas N."/>
            <person name="Jolivet E."/>
            <person name="Battista J.R."/>
            <person name="Richardson P."/>
        </authorList>
    </citation>
    <scope>NUCLEOTIDE SEQUENCE [LARGE SCALE GENOMIC DNA]</scope>
    <source>
        <strain evidence="2">DSM 9941 / NBRC 16129 / PRD-1</strain>
    </source>
</reference>
<organism evidence="1 2">
    <name type="scientific">Rubrobacter xylanophilus (strain DSM 9941 / JCM 11954 / NBRC 16129 / PRD-1)</name>
    <dbReference type="NCBI Taxonomy" id="266117"/>
    <lineage>
        <taxon>Bacteria</taxon>
        <taxon>Bacillati</taxon>
        <taxon>Actinomycetota</taxon>
        <taxon>Rubrobacteria</taxon>
        <taxon>Rubrobacterales</taxon>
        <taxon>Rubrobacteraceae</taxon>
        <taxon>Rubrobacter</taxon>
    </lineage>
</organism>
<dbReference type="HOGENOM" id="CLU_2156488_0_0_11"/>
<dbReference type="AlphaFoldDB" id="Q1AX38"/>
<evidence type="ECO:0000313" key="1">
    <source>
        <dbReference type="EMBL" id="ABG04040.1"/>
    </source>
</evidence>
<proteinExistence type="predicted"/>